<reference evidence="2 3" key="1">
    <citation type="submission" date="2022-06" db="EMBL/GenBank/DDBJ databases">
        <title>Genomic Encyclopedia of Archaeal and Bacterial Type Strains, Phase II (KMG-II): from individual species to whole genera.</title>
        <authorList>
            <person name="Goeker M."/>
        </authorList>
    </citation>
    <scope>NUCLEOTIDE SEQUENCE [LARGE SCALE GENOMIC DNA]</scope>
    <source>
        <strain evidence="2 3">DSM 44255</strain>
    </source>
</reference>
<keyword evidence="3" id="KW-1185">Reference proteome</keyword>
<accession>A0ABT1INJ9</accession>
<feature type="domain" description="Histidine kinase/HSP90-like ATPase" evidence="1">
    <location>
        <begin position="17"/>
        <end position="112"/>
    </location>
</feature>
<dbReference type="Pfam" id="PF13581">
    <property type="entry name" value="HATPase_c_2"/>
    <property type="match status" value="1"/>
</dbReference>
<organism evidence="2 3">
    <name type="scientific">Actinokineospora diospyrosa</name>
    <dbReference type="NCBI Taxonomy" id="103728"/>
    <lineage>
        <taxon>Bacteria</taxon>
        <taxon>Bacillati</taxon>
        <taxon>Actinomycetota</taxon>
        <taxon>Actinomycetes</taxon>
        <taxon>Pseudonocardiales</taxon>
        <taxon>Pseudonocardiaceae</taxon>
        <taxon>Actinokineospora</taxon>
    </lineage>
</organism>
<dbReference type="Proteomes" id="UP001205185">
    <property type="component" value="Unassembled WGS sequence"/>
</dbReference>
<keyword evidence="2" id="KW-0418">Kinase</keyword>
<dbReference type="EMBL" id="JAMTCO010000022">
    <property type="protein sequence ID" value="MCP2274239.1"/>
    <property type="molecule type" value="Genomic_DNA"/>
</dbReference>
<proteinExistence type="predicted"/>
<protein>
    <submittedName>
        <fullName evidence="2">Serine/threonine-protein kinase RsbW</fullName>
    </submittedName>
</protein>
<dbReference type="InterPro" id="IPR036890">
    <property type="entry name" value="HATPase_C_sf"/>
</dbReference>
<evidence type="ECO:0000313" key="2">
    <source>
        <dbReference type="EMBL" id="MCP2274239.1"/>
    </source>
</evidence>
<dbReference type="Gene3D" id="3.30.565.10">
    <property type="entry name" value="Histidine kinase-like ATPase, C-terminal domain"/>
    <property type="match status" value="1"/>
</dbReference>
<keyword evidence="2" id="KW-0808">Transferase</keyword>
<dbReference type="GO" id="GO:0016301">
    <property type="term" value="F:kinase activity"/>
    <property type="evidence" value="ECO:0007669"/>
    <property type="project" value="UniProtKB-KW"/>
</dbReference>
<comment type="caution">
    <text evidence="2">The sequence shown here is derived from an EMBL/GenBank/DDBJ whole genome shotgun (WGS) entry which is preliminary data.</text>
</comment>
<dbReference type="RefSeq" id="WP_253891574.1">
    <property type="nucleotide sequence ID" value="NZ_BAAAVB010000006.1"/>
</dbReference>
<gene>
    <name evidence="2" type="ORF">LV75_006773</name>
</gene>
<name>A0ABT1INJ9_9PSEU</name>
<evidence type="ECO:0000313" key="3">
    <source>
        <dbReference type="Proteomes" id="UP001205185"/>
    </source>
</evidence>
<evidence type="ECO:0000259" key="1">
    <source>
        <dbReference type="Pfam" id="PF13581"/>
    </source>
</evidence>
<sequence length="132" mass="13976">MSDPTADQVADVELRLRADLANLPIVRAVAAAVAMGADFTVDEIDDLRLAVDEACSQLIVLAAPGAELDCRFSREPAGVRFSASTRSHAGTAPATDTFGWHVLRTLADSVETGLGEGVRPPVHITVRKLRQG</sequence>
<dbReference type="InterPro" id="IPR003594">
    <property type="entry name" value="HATPase_dom"/>
</dbReference>